<organism evidence="2 3">
    <name type="scientific">Pseudorhizobium flavum</name>
    <dbReference type="NCBI Taxonomy" id="1335061"/>
    <lineage>
        <taxon>Bacteria</taxon>
        <taxon>Pseudomonadati</taxon>
        <taxon>Pseudomonadota</taxon>
        <taxon>Alphaproteobacteria</taxon>
        <taxon>Hyphomicrobiales</taxon>
        <taxon>Rhizobiaceae</taxon>
        <taxon>Rhizobium/Agrobacterium group</taxon>
        <taxon>Pseudorhizobium</taxon>
    </lineage>
</organism>
<keyword evidence="3" id="KW-1185">Reference proteome</keyword>
<keyword evidence="1" id="KW-0812">Transmembrane</keyword>
<comment type="caution">
    <text evidence="2">The sequence shown here is derived from an EMBL/GenBank/DDBJ whole genome shotgun (WGS) entry which is preliminary data.</text>
</comment>
<dbReference type="RefSeq" id="WP_077547748.1">
    <property type="nucleotide sequence ID" value="NZ_JACHEJ010000007.1"/>
</dbReference>
<keyword evidence="1" id="KW-0472">Membrane</keyword>
<gene>
    <name evidence="2" type="ORF">HNQ75_002856</name>
</gene>
<protein>
    <submittedName>
        <fullName evidence="2">Uncharacterized protein</fullName>
    </submittedName>
</protein>
<evidence type="ECO:0000313" key="2">
    <source>
        <dbReference type="EMBL" id="MBB6180873.1"/>
    </source>
</evidence>
<evidence type="ECO:0000313" key="3">
    <source>
        <dbReference type="Proteomes" id="UP000535501"/>
    </source>
</evidence>
<evidence type="ECO:0000256" key="1">
    <source>
        <dbReference type="SAM" id="Phobius"/>
    </source>
</evidence>
<sequence>MWTWLSENYGVVSAVASVATLGVWVAYLQLFYMSYRHQLRPKILITRGGGHKLSARCMLTNMSPEIVFIQGLLVRLAFDDRELFCSLSDIEKVASEERDPRSELFQGPLSVGEYLDLGTFEDIARAAMDNCGGAAELDELRELGLTAVGIYPWKDGMVAAERSFTVRHEHGRRALVSDKPTARQIRSRRELRRIERIMWEKAQD</sequence>
<feature type="transmembrane region" description="Helical" evidence="1">
    <location>
        <begin position="12"/>
        <end position="32"/>
    </location>
</feature>
<proteinExistence type="predicted"/>
<dbReference type="Proteomes" id="UP000535501">
    <property type="component" value="Unassembled WGS sequence"/>
</dbReference>
<accession>A0A7X0DDF8</accession>
<reference evidence="2 3" key="1">
    <citation type="submission" date="2020-08" db="EMBL/GenBank/DDBJ databases">
        <title>Genomic Encyclopedia of Type Strains, Phase IV (KMG-IV): sequencing the most valuable type-strain genomes for metagenomic binning, comparative biology and taxonomic classification.</title>
        <authorList>
            <person name="Goeker M."/>
        </authorList>
    </citation>
    <scope>NUCLEOTIDE SEQUENCE [LARGE SCALE GENOMIC DNA]</scope>
    <source>
        <strain evidence="2 3">DSM 102134</strain>
    </source>
</reference>
<dbReference type="EMBL" id="JACHEJ010000007">
    <property type="protein sequence ID" value="MBB6180873.1"/>
    <property type="molecule type" value="Genomic_DNA"/>
</dbReference>
<keyword evidence="1" id="KW-1133">Transmembrane helix</keyword>
<name>A0A7X0DDF8_9HYPH</name>
<dbReference type="AlphaFoldDB" id="A0A7X0DDF8"/>